<evidence type="ECO:0000256" key="3">
    <source>
        <dbReference type="ARBA" id="ARBA00023163"/>
    </source>
</evidence>
<feature type="domain" description="HTH luxR-type" evidence="4">
    <location>
        <begin position="1"/>
        <end position="44"/>
    </location>
</feature>
<keyword evidence="2" id="KW-0238">DNA-binding</keyword>
<keyword evidence="1" id="KW-0805">Transcription regulation</keyword>
<dbReference type="RefSeq" id="WP_120743974.1">
    <property type="nucleotide sequence ID" value="NZ_CP032568.1"/>
</dbReference>
<dbReference type="PANTHER" id="PTHR44688">
    <property type="entry name" value="DNA-BINDING TRANSCRIPTIONAL ACTIVATOR DEVR_DOSR"/>
    <property type="match status" value="1"/>
</dbReference>
<dbReference type="Gene3D" id="1.10.10.10">
    <property type="entry name" value="Winged helix-like DNA-binding domain superfamily/Winged helix DNA-binding domain"/>
    <property type="match status" value="1"/>
</dbReference>
<evidence type="ECO:0000256" key="1">
    <source>
        <dbReference type="ARBA" id="ARBA00023015"/>
    </source>
</evidence>
<evidence type="ECO:0000259" key="4">
    <source>
        <dbReference type="PROSITE" id="PS50043"/>
    </source>
</evidence>
<proteinExistence type="predicted"/>
<keyword evidence="6" id="KW-1185">Reference proteome</keyword>
<protein>
    <submittedName>
        <fullName evidence="5">LuxR family transcriptional regulator</fullName>
    </submittedName>
</protein>
<name>A0A386ZQZ6_9NOCA</name>
<dbReference type="KEGG" id="nyu:D7D52_10065"/>
<dbReference type="EMBL" id="CP032568">
    <property type="protein sequence ID" value="AYF78895.1"/>
    <property type="molecule type" value="Genomic_DNA"/>
</dbReference>
<dbReference type="SMART" id="SM00421">
    <property type="entry name" value="HTH_LUXR"/>
    <property type="match status" value="1"/>
</dbReference>
<dbReference type="GO" id="GO:0006355">
    <property type="term" value="P:regulation of DNA-templated transcription"/>
    <property type="evidence" value="ECO:0007669"/>
    <property type="project" value="InterPro"/>
</dbReference>
<keyword evidence="3" id="KW-0804">Transcription</keyword>
<dbReference type="GO" id="GO:0003677">
    <property type="term" value="F:DNA binding"/>
    <property type="evidence" value="ECO:0007669"/>
    <property type="project" value="UniProtKB-KW"/>
</dbReference>
<dbReference type="InterPro" id="IPR016032">
    <property type="entry name" value="Sig_transdc_resp-reg_C-effctor"/>
</dbReference>
<evidence type="ECO:0000313" key="5">
    <source>
        <dbReference type="EMBL" id="AYF78895.1"/>
    </source>
</evidence>
<reference evidence="5 6" key="1">
    <citation type="submission" date="2018-09" db="EMBL/GenBank/DDBJ databases">
        <title>Nocardia yunnanensis sp. nov., an actinomycete isolated from a soil sample.</title>
        <authorList>
            <person name="Zhang J."/>
        </authorList>
    </citation>
    <scope>NUCLEOTIDE SEQUENCE [LARGE SCALE GENOMIC DNA]</scope>
    <source>
        <strain evidence="5 6">CFHS0054</strain>
    </source>
</reference>
<evidence type="ECO:0000313" key="6">
    <source>
        <dbReference type="Proteomes" id="UP000267164"/>
    </source>
</evidence>
<dbReference type="InterPro" id="IPR036388">
    <property type="entry name" value="WH-like_DNA-bd_sf"/>
</dbReference>
<dbReference type="InterPro" id="IPR000792">
    <property type="entry name" value="Tscrpt_reg_LuxR_C"/>
</dbReference>
<dbReference type="Pfam" id="PF00196">
    <property type="entry name" value="GerE"/>
    <property type="match status" value="1"/>
</dbReference>
<dbReference type="PROSITE" id="PS50043">
    <property type="entry name" value="HTH_LUXR_2"/>
    <property type="match status" value="1"/>
</dbReference>
<gene>
    <name evidence="5" type="ORF">D7D52_10065</name>
</gene>
<dbReference type="PANTHER" id="PTHR44688:SF16">
    <property type="entry name" value="DNA-BINDING TRANSCRIPTIONAL ACTIVATOR DEVR_DOSR"/>
    <property type="match status" value="1"/>
</dbReference>
<dbReference type="OrthoDB" id="4500249at2"/>
<organism evidence="5 6">
    <name type="scientific">Nocardia yunnanensis</name>
    <dbReference type="NCBI Taxonomy" id="2382165"/>
    <lineage>
        <taxon>Bacteria</taxon>
        <taxon>Bacillati</taxon>
        <taxon>Actinomycetota</taxon>
        <taxon>Actinomycetes</taxon>
        <taxon>Mycobacteriales</taxon>
        <taxon>Nocardiaceae</taxon>
        <taxon>Nocardia</taxon>
    </lineage>
</organism>
<dbReference type="SUPFAM" id="SSF46894">
    <property type="entry name" value="C-terminal effector domain of the bipartite response regulators"/>
    <property type="match status" value="1"/>
</dbReference>
<evidence type="ECO:0000256" key="2">
    <source>
        <dbReference type="ARBA" id="ARBA00023125"/>
    </source>
</evidence>
<accession>A0A386ZQZ6</accession>
<dbReference type="Proteomes" id="UP000267164">
    <property type="component" value="Chromosome"/>
</dbReference>
<dbReference type="AlphaFoldDB" id="A0A386ZQZ6"/>
<sequence length="45" mass="4926">MANKEIAARLYLSPRTIEDHLSRILRKLGLTSRAGIALHLAALNG</sequence>